<dbReference type="EMBL" id="CM023481">
    <property type="protein sequence ID" value="KAH6947790.1"/>
    <property type="molecule type" value="Genomic_DNA"/>
</dbReference>
<reference evidence="1" key="1">
    <citation type="submission" date="2020-05" db="EMBL/GenBank/DDBJ databases">
        <title>Large-scale comparative analyses of tick genomes elucidate their genetic diversity and vector capacities.</title>
        <authorList>
            <person name="Jia N."/>
            <person name="Wang J."/>
            <person name="Shi W."/>
            <person name="Du L."/>
            <person name="Sun Y."/>
            <person name="Zhan W."/>
            <person name="Jiang J."/>
            <person name="Wang Q."/>
            <person name="Zhang B."/>
            <person name="Ji P."/>
            <person name="Sakyi L.B."/>
            <person name="Cui X."/>
            <person name="Yuan T."/>
            <person name="Jiang B."/>
            <person name="Yang W."/>
            <person name="Lam T.T.-Y."/>
            <person name="Chang Q."/>
            <person name="Ding S."/>
            <person name="Wang X."/>
            <person name="Zhu J."/>
            <person name="Ruan X."/>
            <person name="Zhao L."/>
            <person name="Wei J."/>
            <person name="Que T."/>
            <person name="Du C."/>
            <person name="Cheng J."/>
            <person name="Dai P."/>
            <person name="Han X."/>
            <person name="Huang E."/>
            <person name="Gao Y."/>
            <person name="Liu J."/>
            <person name="Shao H."/>
            <person name="Ye R."/>
            <person name="Li L."/>
            <person name="Wei W."/>
            <person name="Wang X."/>
            <person name="Wang C."/>
            <person name="Yang T."/>
            <person name="Huo Q."/>
            <person name="Li W."/>
            <person name="Guo W."/>
            <person name="Chen H."/>
            <person name="Zhou L."/>
            <person name="Ni X."/>
            <person name="Tian J."/>
            <person name="Zhou Y."/>
            <person name="Sheng Y."/>
            <person name="Liu T."/>
            <person name="Pan Y."/>
            <person name="Xia L."/>
            <person name="Li J."/>
            <person name="Zhao F."/>
            <person name="Cao W."/>
        </authorList>
    </citation>
    <scope>NUCLEOTIDE SEQUENCE</scope>
    <source>
        <strain evidence="1">Hyas-2018</strain>
    </source>
</reference>
<evidence type="ECO:0000313" key="2">
    <source>
        <dbReference type="Proteomes" id="UP000821845"/>
    </source>
</evidence>
<keyword evidence="2" id="KW-1185">Reference proteome</keyword>
<organism evidence="1 2">
    <name type="scientific">Hyalomma asiaticum</name>
    <name type="common">Tick</name>
    <dbReference type="NCBI Taxonomy" id="266040"/>
    <lineage>
        <taxon>Eukaryota</taxon>
        <taxon>Metazoa</taxon>
        <taxon>Ecdysozoa</taxon>
        <taxon>Arthropoda</taxon>
        <taxon>Chelicerata</taxon>
        <taxon>Arachnida</taxon>
        <taxon>Acari</taxon>
        <taxon>Parasitiformes</taxon>
        <taxon>Ixodida</taxon>
        <taxon>Ixodoidea</taxon>
        <taxon>Ixodidae</taxon>
        <taxon>Hyalomminae</taxon>
        <taxon>Hyalomma</taxon>
    </lineage>
</organism>
<sequence length="133" mass="15073">MAEWYSEDDIFNVDETACFYQLLPDRALHFKGLIKAPAQLEDNLEEDHSNLGDLWTEVQEMLPDVPSFNDYVDSNSAALTSADMTTKEIINSVHDVSSDKDDPEEEDSVSPNTEEDDSVSHSDVLVRLYWSVQ</sequence>
<proteinExistence type="predicted"/>
<dbReference type="Proteomes" id="UP000821845">
    <property type="component" value="Chromosome 1"/>
</dbReference>
<accession>A0ACB7TLW2</accession>
<name>A0ACB7TLW2_HYAAI</name>
<protein>
    <submittedName>
        <fullName evidence="1">Uncharacterized protein</fullName>
    </submittedName>
</protein>
<evidence type="ECO:0000313" key="1">
    <source>
        <dbReference type="EMBL" id="KAH6947790.1"/>
    </source>
</evidence>
<comment type="caution">
    <text evidence="1">The sequence shown here is derived from an EMBL/GenBank/DDBJ whole genome shotgun (WGS) entry which is preliminary data.</text>
</comment>
<gene>
    <name evidence="1" type="ORF">HPB50_021430</name>
</gene>